<accession>A0A5M6CRT3</accession>
<dbReference type="Proteomes" id="UP000323632">
    <property type="component" value="Unassembled WGS sequence"/>
</dbReference>
<dbReference type="Pfam" id="PF08889">
    <property type="entry name" value="WbqC"/>
    <property type="match status" value="1"/>
</dbReference>
<sequence length="201" mass="23590">MISSSIPFPPIYWWVKACQSKTVTIDLGEHYQKMSYRNRYYLAAPEGKILMSLPLENGRNQRISMKDVKLSDETDWQSNQWKTIVSLYNRSPFFEYFEHYFKPLFEKPFDSLHAFNIAGIHQINNLLKLGLNIETTEIFTKHYPEGITDLRNTLKPQSEPEEMKTTAYYQVFEDRAGFQSNCSVLDLLFCEGMAARDFLLK</sequence>
<dbReference type="InterPro" id="IPR014985">
    <property type="entry name" value="WbqC"/>
</dbReference>
<keyword evidence="2" id="KW-1185">Reference proteome</keyword>
<evidence type="ECO:0000313" key="1">
    <source>
        <dbReference type="EMBL" id="KAA5536672.1"/>
    </source>
</evidence>
<dbReference type="RefSeq" id="WP_150031248.1">
    <property type="nucleotide sequence ID" value="NZ_VWSH01000001.1"/>
</dbReference>
<reference evidence="1 2" key="1">
    <citation type="submission" date="2019-09" db="EMBL/GenBank/DDBJ databases">
        <title>Genome sequence and assembly of Taibaiella sp.</title>
        <authorList>
            <person name="Chhetri G."/>
        </authorList>
    </citation>
    <scope>NUCLEOTIDE SEQUENCE [LARGE SCALE GENOMIC DNA]</scope>
    <source>
        <strain evidence="1 2">KVB11</strain>
    </source>
</reference>
<protein>
    <submittedName>
        <fullName evidence="1">WbqC family protein</fullName>
    </submittedName>
</protein>
<evidence type="ECO:0000313" key="2">
    <source>
        <dbReference type="Proteomes" id="UP000323632"/>
    </source>
</evidence>
<dbReference type="AlphaFoldDB" id="A0A5M6CRT3"/>
<comment type="caution">
    <text evidence="1">The sequence shown here is derived from an EMBL/GenBank/DDBJ whole genome shotgun (WGS) entry which is preliminary data.</text>
</comment>
<name>A0A5M6CRT3_9BACT</name>
<organism evidence="1 2">
    <name type="scientific">Taibaiella lutea</name>
    <dbReference type="NCBI Taxonomy" id="2608001"/>
    <lineage>
        <taxon>Bacteria</taxon>
        <taxon>Pseudomonadati</taxon>
        <taxon>Bacteroidota</taxon>
        <taxon>Chitinophagia</taxon>
        <taxon>Chitinophagales</taxon>
        <taxon>Chitinophagaceae</taxon>
        <taxon>Taibaiella</taxon>
    </lineage>
</organism>
<proteinExistence type="predicted"/>
<gene>
    <name evidence="1" type="ORF">F0919_03090</name>
</gene>
<dbReference type="EMBL" id="VWSH01000001">
    <property type="protein sequence ID" value="KAA5536672.1"/>
    <property type="molecule type" value="Genomic_DNA"/>
</dbReference>